<evidence type="ECO:0000313" key="11">
    <source>
        <dbReference type="Proteomes" id="UP000736335"/>
    </source>
</evidence>
<evidence type="ECO:0000256" key="9">
    <source>
        <dbReference type="SAM" id="MobiDB-lite"/>
    </source>
</evidence>
<evidence type="ECO:0000256" key="5">
    <source>
        <dbReference type="ARBA" id="ARBA00023163"/>
    </source>
</evidence>
<reference evidence="10" key="1">
    <citation type="journal article" date="2020" name="Nat. Commun.">
        <title>Large-scale genome sequencing of mycorrhizal fungi provides insights into the early evolution of symbiotic traits.</title>
        <authorList>
            <person name="Miyauchi S."/>
            <person name="Kiss E."/>
            <person name="Kuo A."/>
            <person name="Drula E."/>
            <person name="Kohler A."/>
            <person name="Sanchez-Garcia M."/>
            <person name="Morin E."/>
            <person name="Andreopoulos B."/>
            <person name="Barry K.W."/>
            <person name="Bonito G."/>
            <person name="Buee M."/>
            <person name="Carver A."/>
            <person name="Chen C."/>
            <person name="Cichocki N."/>
            <person name="Clum A."/>
            <person name="Culley D."/>
            <person name="Crous P.W."/>
            <person name="Fauchery L."/>
            <person name="Girlanda M."/>
            <person name="Hayes R.D."/>
            <person name="Keri Z."/>
            <person name="LaButti K."/>
            <person name="Lipzen A."/>
            <person name="Lombard V."/>
            <person name="Magnuson J."/>
            <person name="Maillard F."/>
            <person name="Murat C."/>
            <person name="Nolan M."/>
            <person name="Ohm R.A."/>
            <person name="Pangilinan J."/>
            <person name="Pereira M.F."/>
            <person name="Perotto S."/>
            <person name="Peter M."/>
            <person name="Pfister S."/>
            <person name="Riley R."/>
            <person name="Sitrit Y."/>
            <person name="Stielow J.B."/>
            <person name="Szollosi G."/>
            <person name="Zifcakova L."/>
            <person name="Stursova M."/>
            <person name="Spatafora J.W."/>
            <person name="Tedersoo L."/>
            <person name="Vaario L.M."/>
            <person name="Yamada A."/>
            <person name="Yan M."/>
            <person name="Wang P."/>
            <person name="Xu J."/>
            <person name="Bruns T."/>
            <person name="Baldrian P."/>
            <person name="Vilgalys R."/>
            <person name="Dunand C."/>
            <person name="Henrissat B."/>
            <person name="Grigoriev I.V."/>
            <person name="Hibbett D."/>
            <person name="Nagy L.G."/>
            <person name="Martin F.M."/>
        </authorList>
    </citation>
    <scope>NUCLEOTIDE SEQUENCE</scope>
    <source>
        <strain evidence="10">UH-Tt-Lm1</strain>
    </source>
</reference>
<protein>
    <recommendedName>
        <fullName evidence="3 8">Mediator of RNA polymerase II transcription subunit 17</fullName>
    </recommendedName>
    <alternativeName>
        <fullName evidence="7 8">Mediator complex subunit 17</fullName>
    </alternativeName>
</protein>
<dbReference type="GO" id="GO:0070847">
    <property type="term" value="C:core mediator complex"/>
    <property type="evidence" value="ECO:0007669"/>
    <property type="project" value="TreeGrafter"/>
</dbReference>
<name>A0A9P6H7L2_9AGAM</name>
<comment type="function">
    <text evidence="8">Component of the Mediator complex, a coactivator involved in the regulated transcription of nearly all RNA polymerase II-dependent genes. Mediator functions as a bridge to convey information from gene-specific regulatory proteins to the basal RNA polymerase II transcription machinery. Mediator is recruited to promoters by direct interactions with regulatory proteins and serves as a scaffold for the assembly of a functional preinitiation complex with RNA polymerase II and the general transcription factors.</text>
</comment>
<keyword evidence="5 8" id="KW-0804">Transcription</keyword>
<dbReference type="InterPro" id="IPR019313">
    <property type="entry name" value="Mediator_Med17"/>
</dbReference>
<keyword evidence="11" id="KW-1185">Reference proteome</keyword>
<keyword evidence="6 8" id="KW-0539">Nucleus</keyword>
<proteinExistence type="inferred from homology"/>
<accession>A0A9P6H7L2</accession>
<evidence type="ECO:0000256" key="2">
    <source>
        <dbReference type="ARBA" id="ARBA00005635"/>
    </source>
</evidence>
<evidence type="ECO:0000256" key="3">
    <source>
        <dbReference type="ARBA" id="ARBA00019610"/>
    </source>
</evidence>
<dbReference type="PANTHER" id="PTHR13114:SF7">
    <property type="entry name" value="MEDIATOR OF RNA POLYMERASE II TRANSCRIPTION SUBUNIT 17"/>
    <property type="match status" value="1"/>
</dbReference>
<dbReference type="OrthoDB" id="10251234at2759"/>
<dbReference type="Pfam" id="PF10156">
    <property type="entry name" value="Med17"/>
    <property type="match status" value="1"/>
</dbReference>
<comment type="subunit">
    <text evidence="8">Component of the Mediator complex.</text>
</comment>
<organism evidence="10 11">
    <name type="scientific">Thelephora terrestris</name>
    <dbReference type="NCBI Taxonomy" id="56493"/>
    <lineage>
        <taxon>Eukaryota</taxon>
        <taxon>Fungi</taxon>
        <taxon>Dikarya</taxon>
        <taxon>Basidiomycota</taxon>
        <taxon>Agaricomycotina</taxon>
        <taxon>Agaricomycetes</taxon>
        <taxon>Thelephorales</taxon>
        <taxon>Thelephoraceae</taxon>
        <taxon>Thelephora</taxon>
    </lineage>
</organism>
<gene>
    <name evidence="8" type="primary">MED17</name>
    <name evidence="10" type="ORF">BJ322DRAFT_1165739</name>
</gene>
<feature type="region of interest" description="Disordered" evidence="9">
    <location>
        <begin position="88"/>
        <end position="109"/>
    </location>
</feature>
<comment type="subcellular location">
    <subcellularLocation>
        <location evidence="1 8">Nucleus</location>
    </subcellularLocation>
</comment>
<sequence length="654" mass="72822">MNGLPVEDDEPAWRKLKLSLERPYKDDQRNAIRQLLDVTPEGQQIYEPPPDPNNQLTENIRRVFTERGHDFFEKRDAACGRIDIRDATGLDEKDGESGAETTNSSAQPMTPEQLLKMRSDIIPRLDIALGEMTEARNLLLLLLSSVSAKESDKDNPPIPNLPPKALTATTVTKPPPIQSVQTFDAQLVIGSKDESLRKAASLFKATAATMEESRLHGEQYWANALKIRRDNWGLLPAPLPFGSFLGKGADKTSSDFLASFGMEESPATFRRKAIGHMATYGENTSSALVYPHRQNTRLKVTLSLTDESGAKHPFHNHIVLGDESELYGSLKAAQTEVVEEEIFAVLIRDASNLPTASARVSERLIAVEAAHGTELTFELVDNSLLTPEGGQDGLEHCSFYEVLCDLIVAALRVLLVRGHGYEKAKRLGGSETSRANPSNTPAVVQQPHILQKITDFTQYHVFCRRLKEELDKTAKTLSEVGIKTLLRFNPAGESSHQIIKLLTDNSDRRLGGDACLYIDERYSLRFTFESPSTLAAHLTNTTLSISSIPQLCQLLLDEMERFLLGRICEVGRELCEPVNGAWFLDQLTSRSVGRWEGNVLDFRVSFTGEPVMIRCSAHKLEGAHNLETIFAAYDWNDGSLMEWVYKTIHQVLNV</sequence>
<keyword evidence="4 8" id="KW-0805">Transcription regulation</keyword>
<dbReference type="GO" id="GO:0006357">
    <property type="term" value="P:regulation of transcription by RNA polymerase II"/>
    <property type="evidence" value="ECO:0007669"/>
    <property type="project" value="InterPro"/>
</dbReference>
<evidence type="ECO:0000256" key="8">
    <source>
        <dbReference type="RuleBase" id="RU364140"/>
    </source>
</evidence>
<evidence type="ECO:0000256" key="4">
    <source>
        <dbReference type="ARBA" id="ARBA00023015"/>
    </source>
</evidence>
<evidence type="ECO:0000256" key="6">
    <source>
        <dbReference type="ARBA" id="ARBA00023242"/>
    </source>
</evidence>
<reference evidence="10" key="2">
    <citation type="submission" date="2020-11" db="EMBL/GenBank/DDBJ databases">
        <authorList>
            <consortium name="DOE Joint Genome Institute"/>
            <person name="Kuo A."/>
            <person name="Miyauchi S."/>
            <person name="Kiss E."/>
            <person name="Drula E."/>
            <person name="Kohler A."/>
            <person name="Sanchez-Garcia M."/>
            <person name="Andreopoulos B."/>
            <person name="Barry K.W."/>
            <person name="Bonito G."/>
            <person name="Buee M."/>
            <person name="Carver A."/>
            <person name="Chen C."/>
            <person name="Cichocki N."/>
            <person name="Clum A."/>
            <person name="Culley D."/>
            <person name="Crous P.W."/>
            <person name="Fauchery L."/>
            <person name="Girlanda M."/>
            <person name="Hayes R."/>
            <person name="Keri Z."/>
            <person name="Labutti K."/>
            <person name="Lipzen A."/>
            <person name="Lombard V."/>
            <person name="Magnuson J."/>
            <person name="Maillard F."/>
            <person name="Morin E."/>
            <person name="Murat C."/>
            <person name="Nolan M."/>
            <person name="Ohm R."/>
            <person name="Pangilinan J."/>
            <person name="Pereira M."/>
            <person name="Perotto S."/>
            <person name="Peter M."/>
            <person name="Riley R."/>
            <person name="Sitrit Y."/>
            <person name="Stielow B."/>
            <person name="Szollosi G."/>
            <person name="Zifcakova L."/>
            <person name="Stursova M."/>
            <person name="Spatafora J.W."/>
            <person name="Tedersoo L."/>
            <person name="Vaario L.-M."/>
            <person name="Yamada A."/>
            <person name="Yan M."/>
            <person name="Wang P."/>
            <person name="Xu J."/>
            <person name="Bruns T."/>
            <person name="Baldrian P."/>
            <person name="Vilgalys R."/>
            <person name="Henrissat B."/>
            <person name="Grigoriev I.V."/>
            <person name="Hibbett D."/>
            <person name="Nagy L.G."/>
            <person name="Martin F.M."/>
        </authorList>
    </citation>
    <scope>NUCLEOTIDE SEQUENCE</scope>
    <source>
        <strain evidence="10">UH-Tt-Lm1</strain>
    </source>
</reference>
<evidence type="ECO:0000256" key="7">
    <source>
        <dbReference type="ARBA" id="ARBA00032014"/>
    </source>
</evidence>
<evidence type="ECO:0000256" key="1">
    <source>
        <dbReference type="ARBA" id="ARBA00004123"/>
    </source>
</evidence>
<dbReference type="Proteomes" id="UP000736335">
    <property type="component" value="Unassembled WGS sequence"/>
</dbReference>
<dbReference type="PANTHER" id="PTHR13114">
    <property type="entry name" value="MEDIATOR OF RNA POLYMERASE II TRANSCRIPTION SUBUNIT 17"/>
    <property type="match status" value="1"/>
</dbReference>
<dbReference type="GO" id="GO:0016592">
    <property type="term" value="C:mediator complex"/>
    <property type="evidence" value="ECO:0007669"/>
    <property type="project" value="InterPro"/>
</dbReference>
<comment type="caution">
    <text evidence="10">The sequence shown here is derived from an EMBL/GenBank/DDBJ whole genome shotgun (WGS) entry which is preliminary data.</text>
</comment>
<feature type="compositionally biased region" description="Polar residues" evidence="9">
    <location>
        <begin position="99"/>
        <end position="109"/>
    </location>
</feature>
<evidence type="ECO:0000313" key="10">
    <source>
        <dbReference type="EMBL" id="KAF9780184.1"/>
    </source>
</evidence>
<keyword evidence="8" id="KW-0010">Activator</keyword>
<dbReference type="AlphaFoldDB" id="A0A9P6H7L2"/>
<comment type="similarity">
    <text evidence="2 8">Belongs to the Mediator complex subunit 17 family.</text>
</comment>
<dbReference type="EMBL" id="WIUZ02000017">
    <property type="protein sequence ID" value="KAF9780184.1"/>
    <property type="molecule type" value="Genomic_DNA"/>
</dbReference>
<dbReference type="GO" id="GO:0003712">
    <property type="term" value="F:transcription coregulator activity"/>
    <property type="evidence" value="ECO:0007669"/>
    <property type="project" value="InterPro"/>
</dbReference>